<proteinExistence type="inferred from homology"/>
<dbReference type="InterPro" id="IPR001564">
    <property type="entry name" value="Nucleoside_diP_kinase"/>
</dbReference>
<evidence type="ECO:0000256" key="13">
    <source>
        <dbReference type="HAMAP-Rule" id="MF_00451"/>
    </source>
</evidence>
<accession>A0A0E3WZ83</accession>
<dbReference type="Gene3D" id="3.30.70.141">
    <property type="entry name" value="Nucleoside diphosphate kinase-like domain"/>
    <property type="match status" value="1"/>
</dbReference>
<evidence type="ECO:0000256" key="12">
    <source>
        <dbReference type="ARBA" id="ARBA00023080"/>
    </source>
</evidence>
<gene>
    <name evidence="13" type="primary">ndk</name>
    <name evidence="18" type="ORF">MCMEM_0786</name>
</gene>
<dbReference type="Proteomes" id="UP000033048">
    <property type="component" value="Chromosome"/>
</dbReference>
<evidence type="ECO:0000256" key="4">
    <source>
        <dbReference type="ARBA" id="ARBA00017632"/>
    </source>
</evidence>
<evidence type="ECO:0000256" key="11">
    <source>
        <dbReference type="ARBA" id="ARBA00022842"/>
    </source>
</evidence>
<dbReference type="GO" id="GO:0046872">
    <property type="term" value="F:metal ion binding"/>
    <property type="evidence" value="ECO:0007669"/>
    <property type="project" value="UniProtKB-KW"/>
</dbReference>
<feature type="binding site" evidence="13 14">
    <location>
        <position position="91"/>
    </location>
    <ligand>
        <name>ATP</name>
        <dbReference type="ChEBI" id="CHEBI:30616"/>
    </ligand>
</feature>
<dbReference type="InterPro" id="IPR034907">
    <property type="entry name" value="NDK-like_dom"/>
</dbReference>
<comment type="catalytic activity">
    <reaction evidence="13">
        <text>a ribonucleoside 5'-diphosphate + ATP = a ribonucleoside 5'-triphosphate + ADP</text>
        <dbReference type="Rhea" id="RHEA:18113"/>
        <dbReference type="ChEBI" id="CHEBI:30616"/>
        <dbReference type="ChEBI" id="CHEBI:57930"/>
        <dbReference type="ChEBI" id="CHEBI:61557"/>
        <dbReference type="ChEBI" id="CHEBI:456216"/>
        <dbReference type="EC" id="2.7.4.6"/>
    </reaction>
</comment>
<dbReference type="GeneID" id="24893303"/>
<evidence type="ECO:0000256" key="1">
    <source>
        <dbReference type="ARBA" id="ARBA00001946"/>
    </source>
</evidence>
<evidence type="ECO:0000256" key="10">
    <source>
        <dbReference type="ARBA" id="ARBA00022840"/>
    </source>
</evidence>
<feature type="binding site" evidence="13 14">
    <location>
        <position position="85"/>
    </location>
    <ligand>
        <name>ATP</name>
        <dbReference type="ChEBI" id="CHEBI:30616"/>
    </ligand>
</feature>
<dbReference type="FunFam" id="3.30.70.141:FF:000003">
    <property type="entry name" value="Nucleoside diphosphate kinase"/>
    <property type="match status" value="1"/>
</dbReference>
<organism evidence="18 19">
    <name type="scientific">Methanococcoides methylutens MM1</name>
    <dbReference type="NCBI Taxonomy" id="1434104"/>
    <lineage>
        <taxon>Archaea</taxon>
        <taxon>Methanobacteriati</taxon>
        <taxon>Methanobacteriota</taxon>
        <taxon>Stenosarchaea group</taxon>
        <taxon>Methanomicrobia</taxon>
        <taxon>Methanosarcinales</taxon>
        <taxon>Methanosarcinaceae</taxon>
        <taxon>Methanococcoides</taxon>
    </lineage>
</organism>
<dbReference type="GO" id="GO:0005737">
    <property type="term" value="C:cytoplasm"/>
    <property type="evidence" value="ECO:0007669"/>
    <property type="project" value="UniProtKB-SubCell"/>
</dbReference>
<dbReference type="Pfam" id="PF00334">
    <property type="entry name" value="NDK"/>
    <property type="match status" value="1"/>
</dbReference>
<dbReference type="GO" id="GO:0006183">
    <property type="term" value="P:GTP biosynthetic process"/>
    <property type="evidence" value="ECO:0007669"/>
    <property type="project" value="UniProtKB-UniRule"/>
</dbReference>
<keyword evidence="8 13" id="KW-0547">Nucleotide-binding</keyword>
<dbReference type="PROSITE" id="PS00469">
    <property type="entry name" value="NDPK"/>
    <property type="match status" value="1"/>
</dbReference>
<dbReference type="GO" id="GO:0006228">
    <property type="term" value="P:UTP biosynthetic process"/>
    <property type="evidence" value="ECO:0007669"/>
    <property type="project" value="UniProtKB-UniRule"/>
</dbReference>
<keyword evidence="11 13" id="KW-0460">Magnesium</keyword>
<sequence>MERTYVMVKPDGVQRGLVGEILSRIEKRGLKLAALRMNVMDEAIAKEHYKEHSERPFFASLVEYVTSGPSVSMVVEGKDSIKIMRAVNGATNPVEAVPGTIRGDFAIETGRNVVHASDAPESAEREIALHFEESEITGYTRIDEGQLYE</sequence>
<dbReference type="STRING" id="1434104.MCMEM_0786"/>
<dbReference type="RefSeq" id="WP_048205003.1">
    <property type="nucleotide sequence ID" value="NZ_CP009518.1"/>
</dbReference>
<dbReference type="SUPFAM" id="SSF54919">
    <property type="entry name" value="Nucleoside diphosphate kinase, NDK"/>
    <property type="match status" value="1"/>
</dbReference>
<keyword evidence="6 13" id="KW-0808">Transferase</keyword>
<evidence type="ECO:0000256" key="8">
    <source>
        <dbReference type="ARBA" id="ARBA00022741"/>
    </source>
</evidence>
<dbReference type="PATRIC" id="fig|1434104.5.peg.850"/>
<evidence type="ECO:0000256" key="5">
    <source>
        <dbReference type="ARBA" id="ARBA00022553"/>
    </source>
</evidence>
<dbReference type="NCBIfam" id="NF001908">
    <property type="entry name" value="PRK00668.1"/>
    <property type="match status" value="1"/>
</dbReference>
<comment type="subcellular location">
    <subcellularLocation>
        <location evidence="13">Cytoplasm</location>
    </subcellularLocation>
</comment>
<keyword evidence="7 13" id="KW-0479">Metal-binding</keyword>
<evidence type="ECO:0000256" key="3">
    <source>
        <dbReference type="ARBA" id="ARBA00012966"/>
    </source>
</evidence>
<dbReference type="GO" id="GO:0006241">
    <property type="term" value="P:CTP biosynthetic process"/>
    <property type="evidence" value="ECO:0007669"/>
    <property type="project" value="UniProtKB-UniRule"/>
</dbReference>
<evidence type="ECO:0000259" key="17">
    <source>
        <dbReference type="SMART" id="SM00562"/>
    </source>
</evidence>
<protein>
    <recommendedName>
        <fullName evidence="4 13">Nucleoside diphosphate kinase</fullName>
        <shortName evidence="13">NDK</shortName>
        <shortName evidence="13">NDP kinase</shortName>
        <ecNumber evidence="3 13">2.7.4.6</ecNumber>
    </recommendedName>
    <alternativeName>
        <fullName evidence="13">Nucleoside-2-P kinase</fullName>
    </alternativeName>
</protein>
<keyword evidence="5 13" id="KW-0597">Phosphoprotein</keyword>
<comment type="similarity">
    <text evidence="2 13 14 15">Belongs to the NDK family.</text>
</comment>
<feature type="domain" description="Nucleoside diphosphate kinase-like" evidence="17">
    <location>
        <begin position="1"/>
        <end position="138"/>
    </location>
</feature>
<feature type="binding site" evidence="13 14">
    <location>
        <position position="112"/>
    </location>
    <ligand>
        <name>ATP</name>
        <dbReference type="ChEBI" id="CHEBI:30616"/>
    </ligand>
</feature>
<feature type="binding site" evidence="13 14">
    <location>
        <position position="102"/>
    </location>
    <ligand>
        <name>ATP</name>
        <dbReference type="ChEBI" id="CHEBI:30616"/>
    </ligand>
</feature>
<dbReference type="EMBL" id="CP009518">
    <property type="protein sequence ID" value="AKB84839.1"/>
    <property type="molecule type" value="Genomic_DNA"/>
</dbReference>
<dbReference type="GO" id="GO:0004550">
    <property type="term" value="F:nucleoside diphosphate kinase activity"/>
    <property type="evidence" value="ECO:0007669"/>
    <property type="project" value="UniProtKB-UniRule"/>
</dbReference>
<comment type="cofactor">
    <cofactor evidence="1 13">
        <name>Mg(2+)</name>
        <dbReference type="ChEBI" id="CHEBI:18420"/>
    </cofactor>
</comment>
<comment type="function">
    <text evidence="13">Major role in the synthesis of nucleoside triphosphates other than ATP. The ATP gamma phosphate is transferred to the NDP beta phosphate via a ping-pong mechanism, using a phosphorylated active-site intermediate.</text>
</comment>
<dbReference type="HAMAP" id="MF_00451">
    <property type="entry name" value="NDP_kinase"/>
    <property type="match status" value="1"/>
</dbReference>
<evidence type="ECO:0000256" key="9">
    <source>
        <dbReference type="ARBA" id="ARBA00022777"/>
    </source>
</evidence>
<dbReference type="KEGG" id="mmet:MCMEM_0786"/>
<dbReference type="PROSITE" id="PS51374">
    <property type="entry name" value="NDPK_LIKE"/>
    <property type="match status" value="1"/>
</dbReference>
<dbReference type="EC" id="2.7.4.6" evidence="3 13"/>
<dbReference type="AlphaFoldDB" id="A0A0E3WZ83"/>
<dbReference type="HOGENOM" id="CLU_060216_6_3_2"/>
<keyword evidence="19" id="KW-1185">Reference proteome</keyword>
<reference evidence="18 19" key="1">
    <citation type="submission" date="2014-07" db="EMBL/GenBank/DDBJ databases">
        <title>Methanogenic archaea and the global carbon cycle.</title>
        <authorList>
            <person name="Henriksen J.R."/>
            <person name="Luke J."/>
            <person name="Reinhart S."/>
            <person name="Benedict M.N."/>
            <person name="Youngblut N.D."/>
            <person name="Metcalf M.E."/>
            <person name="Whitaker R.J."/>
            <person name="Metcalf W.W."/>
        </authorList>
    </citation>
    <scope>NUCLEOTIDE SEQUENCE [LARGE SCALE GENOMIC DNA]</scope>
    <source>
        <strain evidence="18 19">MM1</strain>
    </source>
</reference>
<dbReference type="GO" id="GO:0005524">
    <property type="term" value="F:ATP binding"/>
    <property type="evidence" value="ECO:0007669"/>
    <property type="project" value="UniProtKB-UniRule"/>
</dbReference>
<dbReference type="SMART" id="SM00562">
    <property type="entry name" value="NDK"/>
    <property type="match status" value="1"/>
</dbReference>
<evidence type="ECO:0000256" key="14">
    <source>
        <dbReference type="PROSITE-ProRule" id="PRU00706"/>
    </source>
</evidence>
<evidence type="ECO:0000256" key="16">
    <source>
        <dbReference type="RuleBase" id="RU004013"/>
    </source>
</evidence>
<dbReference type="OrthoDB" id="6874at2157"/>
<evidence type="ECO:0000313" key="18">
    <source>
        <dbReference type="EMBL" id="AKB84839.1"/>
    </source>
</evidence>
<dbReference type="PRINTS" id="PR01243">
    <property type="entry name" value="NUCDPKINASE"/>
</dbReference>
<feature type="binding site" evidence="13 14">
    <location>
        <position position="9"/>
    </location>
    <ligand>
        <name>ATP</name>
        <dbReference type="ChEBI" id="CHEBI:30616"/>
    </ligand>
</feature>
<dbReference type="InterPro" id="IPR023005">
    <property type="entry name" value="Nucleoside_diP_kinase_AS"/>
</dbReference>
<name>A0A0E3WZ83_METMT</name>
<evidence type="ECO:0000313" key="19">
    <source>
        <dbReference type="Proteomes" id="UP000033048"/>
    </source>
</evidence>
<keyword evidence="9 13" id="KW-0418">Kinase</keyword>
<evidence type="ECO:0000256" key="7">
    <source>
        <dbReference type="ARBA" id="ARBA00022723"/>
    </source>
</evidence>
<dbReference type="CDD" id="cd04413">
    <property type="entry name" value="NDPk_I"/>
    <property type="match status" value="1"/>
</dbReference>
<dbReference type="PANTHER" id="PTHR11349">
    <property type="entry name" value="NUCLEOSIDE DIPHOSPHATE KINASE"/>
    <property type="match status" value="1"/>
</dbReference>
<feature type="active site" description="Pros-phosphohistidine intermediate" evidence="13 14">
    <location>
        <position position="115"/>
    </location>
</feature>
<evidence type="ECO:0000256" key="6">
    <source>
        <dbReference type="ARBA" id="ARBA00022679"/>
    </source>
</evidence>
<feature type="binding site" evidence="13 14">
    <location>
        <position position="57"/>
    </location>
    <ligand>
        <name>ATP</name>
        <dbReference type="ChEBI" id="CHEBI:30616"/>
    </ligand>
</feature>
<dbReference type="InterPro" id="IPR036850">
    <property type="entry name" value="NDK-like_dom_sf"/>
</dbReference>
<keyword evidence="13" id="KW-0963">Cytoplasm</keyword>
<comment type="catalytic activity">
    <reaction evidence="13 16">
        <text>a 2'-deoxyribonucleoside 5'-diphosphate + ATP = a 2'-deoxyribonucleoside 5'-triphosphate + ADP</text>
        <dbReference type="Rhea" id="RHEA:44640"/>
        <dbReference type="ChEBI" id="CHEBI:30616"/>
        <dbReference type="ChEBI" id="CHEBI:61560"/>
        <dbReference type="ChEBI" id="CHEBI:73316"/>
        <dbReference type="ChEBI" id="CHEBI:456216"/>
        <dbReference type="EC" id="2.7.4.6"/>
    </reaction>
</comment>
<keyword evidence="12 13" id="KW-0546">Nucleotide metabolism</keyword>
<evidence type="ECO:0000256" key="2">
    <source>
        <dbReference type="ARBA" id="ARBA00008142"/>
    </source>
</evidence>
<keyword evidence="10 13" id="KW-0067">ATP-binding</keyword>
<evidence type="ECO:0000256" key="15">
    <source>
        <dbReference type="RuleBase" id="RU004011"/>
    </source>
</evidence>